<dbReference type="InterPro" id="IPR006845">
    <property type="entry name" value="Pex_N"/>
</dbReference>
<keyword evidence="13" id="KW-0862">Zinc</keyword>
<evidence type="ECO:0000256" key="11">
    <source>
        <dbReference type="ARBA" id="ARBA00022771"/>
    </source>
</evidence>
<dbReference type="PROSITE" id="PS50089">
    <property type="entry name" value="ZF_RING_2"/>
    <property type="match status" value="1"/>
</dbReference>
<dbReference type="InterPro" id="IPR001841">
    <property type="entry name" value="Znf_RING"/>
</dbReference>
<keyword evidence="22" id="KW-1185">Reference proteome</keyword>
<evidence type="ECO:0000256" key="16">
    <source>
        <dbReference type="ARBA" id="ARBA00023136"/>
    </source>
</evidence>
<evidence type="ECO:0000256" key="15">
    <source>
        <dbReference type="ARBA" id="ARBA00022989"/>
    </source>
</evidence>
<dbReference type="EMBL" id="JAGEUA010000001">
    <property type="protein sequence ID" value="KAL1020793.1"/>
    <property type="molecule type" value="Genomic_DNA"/>
</dbReference>
<evidence type="ECO:0000256" key="8">
    <source>
        <dbReference type="ARBA" id="ARBA00022679"/>
    </source>
</evidence>
<proteinExistence type="inferred from homology"/>
<keyword evidence="7" id="KW-0962">Peroxisome biogenesis</keyword>
<evidence type="ECO:0000313" key="21">
    <source>
        <dbReference type="EMBL" id="KAL1020793.1"/>
    </source>
</evidence>
<keyword evidence="6" id="KW-0813">Transport</keyword>
<keyword evidence="10" id="KW-0479">Metal-binding</keyword>
<comment type="similarity">
    <text evidence="4">Belongs to the pex2/pex10/pex12 family.</text>
</comment>
<keyword evidence="12" id="KW-0833">Ubl conjugation pathway</keyword>
<comment type="subcellular location">
    <subcellularLocation>
        <location evidence="2">Peroxisome membrane</location>
        <topology evidence="2">Multi-pass membrane protein</topology>
    </subcellularLocation>
</comment>
<keyword evidence="15" id="KW-1133">Transmembrane helix</keyword>
<evidence type="ECO:0000313" key="22">
    <source>
        <dbReference type="Proteomes" id="UP001557470"/>
    </source>
</evidence>
<dbReference type="EC" id="2.3.2.27" evidence="5"/>
<name>A0ABD0XH72_UMBPY</name>
<dbReference type="SUPFAM" id="SSF57850">
    <property type="entry name" value="RING/U-box"/>
    <property type="match status" value="1"/>
</dbReference>
<comment type="catalytic activity">
    <reaction evidence="1">
        <text>S-ubiquitinyl-[E2 ubiquitin-conjugating enzyme]-L-cysteine + [acceptor protein]-L-lysine = [E2 ubiquitin-conjugating enzyme]-L-cysteine + N(6)-ubiquitinyl-[acceptor protein]-L-lysine.</text>
        <dbReference type="EC" id="2.3.2.27"/>
    </reaction>
</comment>
<dbReference type="GO" id="GO:0005778">
    <property type="term" value="C:peroxisomal membrane"/>
    <property type="evidence" value="ECO:0007669"/>
    <property type="project" value="UniProtKB-SubCell"/>
</dbReference>
<evidence type="ECO:0000256" key="2">
    <source>
        <dbReference type="ARBA" id="ARBA00004585"/>
    </source>
</evidence>
<protein>
    <recommendedName>
        <fullName evidence="5">RING-type E3 ubiquitin transferase</fullName>
        <ecNumber evidence="5">2.3.2.27</ecNumber>
    </recommendedName>
</protein>
<dbReference type="GO" id="GO:0008270">
    <property type="term" value="F:zinc ion binding"/>
    <property type="evidence" value="ECO:0007669"/>
    <property type="project" value="UniProtKB-KW"/>
</dbReference>
<dbReference type="AlphaFoldDB" id="A0ABD0XH72"/>
<dbReference type="Pfam" id="PF13639">
    <property type="entry name" value="zf-RING_2"/>
    <property type="match status" value="1"/>
</dbReference>
<dbReference type="Pfam" id="PF04757">
    <property type="entry name" value="Pex2_Pex12"/>
    <property type="match status" value="1"/>
</dbReference>
<evidence type="ECO:0000256" key="5">
    <source>
        <dbReference type="ARBA" id="ARBA00012483"/>
    </source>
</evidence>
<evidence type="ECO:0000256" key="17">
    <source>
        <dbReference type="ARBA" id="ARBA00023140"/>
    </source>
</evidence>
<evidence type="ECO:0000256" key="12">
    <source>
        <dbReference type="ARBA" id="ARBA00022786"/>
    </source>
</evidence>
<gene>
    <name evidence="21" type="ORF">UPYG_G00004740</name>
</gene>
<dbReference type="CDD" id="cd16527">
    <property type="entry name" value="RING-HC_PEX10"/>
    <property type="match status" value="1"/>
</dbReference>
<evidence type="ECO:0000256" key="3">
    <source>
        <dbReference type="ARBA" id="ARBA00004906"/>
    </source>
</evidence>
<sequence length="340" mass="38773">MEQPLSLHLRGILAHGLHLGNNWPDDSLLFTSQLHLVVLLVSVATIFSYPGSKRWLHWRKEIELLSDLAYYTLTTFSGYQTLGEEYVNIIQVDPTLRRVPSRVRRGAIVLFHSLFPYLLDKLLVCLENELQAAEEGEGEGGQSATVASPWMPSALLSGWVRKAVGLLTGPQRRVCLPAASALQQGLSILHRVHVAMFYIRGTFYHLAKRTSGVSYLQVRGVTGDDRTIRSSYRLLGGVSLLQLGLTIALQINNLRQRQRARQEWRQHRNLPSRSQHGEEMTSPRASRCILCLEERRHTTSTPCGHLFCWECITEWCNTKTECPLCREKFQPPRLVYLRNY</sequence>
<evidence type="ECO:0000256" key="18">
    <source>
        <dbReference type="ARBA" id="ARBA00045271"/>
    </source>
</evidence>
<dbReference type="GO" id="GO:0007031">
    <property type="term" value="P:peroxisome organization"/>
    <property type="evidence" value="ECO:0007669"/>
    <property type="project" value="UniProtKB-KW"/>
</dbReference>
<accession>A0ABD0XH72</accession>
<evidence type="ECO:0000256" key="6">
    <source>
        <dbReference type="ARBA" id="ARBA00022448"/>
    </source>
</evidence>
<keyword evidence="9" id="KW-0812">Transmembrane</keyword>
<comment type="caution">
    <text evidence="21">The sequence shown here is derived from an EMBL/GenBank/DDBJ whole genome shotgun (WGS) entry which is preliminary data.</text>
</comment>
<dbReference type="Gene3D" id="3.30.40.10">
    <property type="entry name" value="Zinc/RING finger domain, C3HC4 (zinc finger)"/>
    <property type="match status" value="1"/>
</dbReference>
<organism evidence="21 22">
    <name type="scientific">Umbra pygmaea</name>
    <name type="common">Eastern mudminnow</name>
    <dbReference type="NCBI Taxonomy" id="75934"/>
    <lineage>
        <taxon>Eukaryota</taxon>
        <taxon>Metazoa</taxon>
        <taxon>Chordata</taxon>
        <taxon>Craniata</taxon>
        <taxon>Vertebrata</taxon>
        <taxon>Euteleostomi</taxon>
        <taxon>Actinopterygii</taxon>
        <taxon>Neopterygii</taxon>
        <taxon>Teleostei</taxon>
        <taxon>Protacanthopterygii</taxon>
        <taxon>Esociformes</taxon>
        <taxon>Umbridae</taxon>
        <taxon>Umbra</taxon>
    </lineage>
</organism>
<dbReference type="SMART" id="SM00184">
    <property type="entry name" value="RING"/>
    <property type="match status" value="1"/>
</dbReference>
<comment type="function">
    <text evidence="18">E3 ubiquitin-protein ligase component of a retrotranslocation channel required for peroxisome organization by mediating export of the PEX5 receptor from peroxisomes to the cytosol, thereby promoting PEX5 recycling. The retrotranslocation channel is composed of PEX2, PEX10 and PEX12; each subunit contributing transmembrane segments that coassemble into an open channel that specifically allows the passage of PEX5 through the peroxisomal membrane. PEX10 also regulates PEX5 recycling by acting as a E3 ubiquitin-protein ligase. When PEX5 recycling is compromised, PEX10 catalyzes polyubiquitination of PEX5 during its passage through the retrotranslocation channel, leading to its degradation.</text>
</comment>
<evidence type="ECO:0000256" key="4">
    <source>
        <dbReference type="ARBA" id="ARBA00008704"/>
    </source>
</evidence>
<evidence type="ECO:0000259" key="20">
    <source>
        <dbReference type="PROSITE" id="PS50089"/>
    </source>
</evidence>
<reference evidence="21 22" key="1">
    <citation type="submission" date="2024-06" db="EMBL/GenBank/DDBJ databases">
        <authorList>
            <person name="Pan Q."/>
            <person name="Wen M."/>
            <person name="Jouanno E."/>
            <person name="Zahm M."/>
            <person name="Klopp C."/>
            <person name="Cabau C."/>
            <person name="Louis A."/>
            <person name="Berthelot C."/>
            <person name="Parey E."/>
            <person name="Roest Crollius H."/>
            <person name="Montfort J."/>
            <person name="Robinson-Rechavi M."/>
            <person name="Bouchez O."/>
            <person name="Lampietro C."/>
            <person name="Lopez Roques C."/>
            <person name="Donnadieu C."/>
            <person name="Postlethwait J."/>
            <person name="Bobe J."/>
            <person name="Verreycken H."/>
            <person name="Guiguen Y."/>
        </authorList>
    </citation>
    <scope>NUCLEOTIDE SEQUENCE [LARGE SCALE GENOMIC DNA]</scope>
    <source>
        <strain evidence="21">Up_M1</strain>
        <tissue evidence="21">Testis</tissue>
    </source>
</reference>
<keyword evidence="11 19" id="KW-0863">Zinc-finger</keyword>
<evidence type="ECO:0000256" key="9">
    <source>
        <dbReference type="ARBA" id="ARBA00022692"/>
    </source>
</evidence>
<dbReference type="GO" id="GO:0061630">
    <property type="term" value="F:ubiquitin protein ligase activity"/>
    <property type="evidence" value="ECO:0007669"/>
    <property type="project" value="UniProtKB-EC"/>
</dbReference>
<evidence type="ECO:0000256" key="10">
    <source>
        <dbReference type="ARBA" id="ARBA00022723"/>
    </source>
</evidence>
<evidence type="ECO:0000256" key="1">
    <source>
        <dbReference type="ARBA" id="ARBA00000900"/>
    </source>
</evidence>
<evidence type="ECO:0000256" key="14">
    <source>
        <dbReference type="ARBA" id="ARBA00022927"/>
    </source>
</evidence>
<feature type="domain" description="RING-type" evidence="20">
    <location>
        <begin position="288"/>
        <end position="326"/>
    </location>
</feature>
<evidence type="ECO:0000256" key="13">
    <source>
        <dbReference type="ARBA" id="ARBA00022833"/>
    </source>
</evidence>
<dbReference type="PANTHER" id="PTHR23350">
    <property type="entry name" value="PEROXISOME ASSEMBLY PROTEIN 10"/>
    <property type="match status" value="1"/>
</dbReference>
<dbReference type="Proteomes" id="UP001557470">
    <property type="component" value="Unassembled WGS sequence"/>
</dbReference>
<dbReference type="InterPro" id="IPR025654">
    <property type="entry name" value="PEX2/10"/>
</dbReference>
<keyword evidence="17" id="KW-0576">Peroxisome</keyword>
<evidence type="ECO:0000256" key="19">
    <source>
        <dbReference type="PROSITE-ProRule" id="PRU00175"/>
    </source>
</evidence>
<dbReference type="GO" id="GO:0015031">
    <property type="term" value="P:protein transport"/>
    <property type="evidence" value="ECO:0007669"/>
    <property type="project" value="UniProtKB-KW"/>
</dbReference>
<dbReference type="PROSITE" id="PS00518">
    <property type="entry name" value="ZF_RING_1"/>
    <property type="match status" value="1"/>
</dbReference>
<evidence type="ECO:0000256" key="7">
    <source>
        <dbReference type="ARBA" id="ARBA00022593"/>
    </source>
</evidence>
<dbReference type="InterPro" id="IPR013083">
    <property type="entry name" value="Znf_RING/FYVE/PHD"/>
</dbReference>
<keyword evidence="8" id="KW-0808">Transferase</keyword>
<dbReference type="FunFam" id="3.30.40.10:FF:000332">
    <property type="entry name" value="Peroxisome biogenesis factor 10"/>
    <property type="match status" value="1"/>
</dbReference>
<dbReference type="PANTHER" id="PTHR23350:SF0">
    <property type="entry name" value="PEROXISOME BIOGENESIS FACTOR 10"/>
    <property type="match status" value="1"/>
</dbReference>
<dbReference type="InterPro" id="IPR017907">
    <property type="entry name" value="Znf_RING_CS"/>
</dbReference>
<keyword evidence="16" id="KW-0472">Membrane</keyword>
<keyword evidence="14" id="KW-0653">Protein transport</keyword>
<comment type="pathway">
    <text evidence="3">Protein modification; protein ubiquitination.</text>
</comment>